<gene>
    <name evidence="4" type="ORF">HELGO_WM11247</name>
</gene>
<evidence type="ECO:0000259" key="3">
    <source>
        <dbReference type="Pfam" id="PF13203"/>
    </source>
</evidence>
<feature type="compositionally biased region" description="Polar residues" evidence="1">
    <location>
        <begin position="160"/>
        <end position="171"/>
    </location>
</feature>
<dbReference type="InterPro" id="IPR025154">
    <property type="entry name" value="Put_metallopeptidase_dom"/>
</dbReference>
<evidence type="ECO:0008006" key="5">
    <source>
        <dbReference type="Google" id="ProtNLM"/>
    </source>
</evidence>
<reference evidence="4" key="1">
    <citation type="submission" date="2020-01" db="EMBL/GenBank/DDBJ databases">
        <authorList>
            <person name="Meier V. D."/>
            <person name="Meier V D."/>
        </authorList>
    </citation>
    <scope>NUCLEOTIDE SEQUENCE</scope>
    <source>
        <strain evidence="4">HLG_WM_MAG_07</strain>
    </source>
</reference>
<dbReference type="PANTHER" id="PTHR38730:SF1">
    <property type="entry name" value="SLL7028 PROTEIN"/>
    <property type="match status" value="1"/>
</dbReference>
<feature type="domain" description="VWA-like" evidence="2">
    <location>
        <begin position="337"/>
        <end position="460"/>
    </location>
</feature>
<feature type="compositionally biased region" description="Acidic residues" evidence="1">
    <location>
        <begin position="199"/>
        <end position="209"/>
    </location>
</feature>
<dbReference type="PANTHER" id="PTHR38730">
    <property type="entry name" value="SLL7028 PROTEIN"/>
    <property type="match status" value="1"/>
</dbReference>
<dbReference type="AlphaFoldDB" id="A0A6S6SKZ6"/>
<sequence>MSDQIDIAVIEEKLTAARTKLILDKPFLGALVLRLPLQQADPAWCATTGTDAKKFYYNPEFIAALKPSETQFILAHEALHCALSHFSRREHRIKHRWDLACDYAINPILVAEGLTPPAGAPILREYEGMSAEEIYPCIDDNDMSESLDQHLYDKEDQFSEGGQSSSENPLDTSKGEGDPPPPNNSDDDEEKQPPPPDEQQGDSEPEQQEQEGAGSGEDPDDSSEEDAGNSPVQKYDQDEGGTPPPPPLQQQEAEELTLQWQQRLAGAAQQAQQAGKMTAIMKRLVEGILQPQLPWRMLLARFMSSIAKDDYSYTRPSTRRGDPAIYPSLKSTQINAVIGIDVSGSVGNKELQEFVSEINAIKGQVRARITLLACDSELIDGSPYIFEPWEEVTMPTEVKGGGSTSFRPVFDWANAQDQAPDIVIYFTDAWGKFPDFEPAYPTIWLVKGKQNVPWGQRIQLN</sequence>
<proteinExistence type="predicted"/>
<protein>
    <recommendedName>
        <fullName evidence="5">Sll7028 protein</fullName>
    </recommendedName>
</protein>
<dbReference type="Pfam" id="PF09967">
    <property type="entry name" value="DUF2201"/>
    <property type="match status" value="1"/>
</dbReference>
<organism evidence="4">
    <name type="scientific">uncultured Thiotrichaceae bacterium</name>
    <dbReference type="NCBI Taxonomy" id="298394"/>
    <lineage>
        <taxon>Bacteria</taxon>
        <taxon>Pseudomonadati</taxon>
        <taxon>Pseudomonadota</taxon>
        <taxon>Gammaproteobacteria</taxon>
        <taxon>Thiotrichales</taxon>
        <taxon>Thiotrichaceae</taxon>
        <taxon>environmental samples</taxon>
    </lineage>
</organism>
<dbReference type="InterPro" id="IPR018698">
    <property type="entry name" value="VWA-like_dom"/>
</dbReference>
<feature type="region of interest" description="Disordered" evidence="1">
    <location>
        <begin position="156"/>
        <end position="253"/>
    </location>
</feature>
<evidence type="ECO:0000313" key="4">
    <source>
        <dbReference type="EMBL" id="CAA6803625.1"/>
    </source>
</evidence>
<feature type="domain" description="Putative metallopeptidase" evidence="3">
    <location>
        <begin position="11"/>
        <end position="327"/>
    </location>
</feature>
<evidence type="ECO:0000259" key="2">
    <source>
        <dbReference type="Pfam" id="PF09967"/>
    </source>
</evidence>
<accession>A0A6S6SKZ6</accession>
<name>A0A6S6SKZ6_9GAMM</name>
<feature type="compositionally biased region" description="Acidic residues" evidence="1">
    <location>
        <begin position="217"/>
        <end position="227"/>
    </location>
</feature>
<dbReference type="EMBL" id="CACVAY010000015">
    <property type="protein sequence ID" value="CAA6803625.1"/>
    <property type="molecule type" value="Genomic_DNA"/>
</dbReference>
<dbReference type="Pfam" id="PF13203">
    <property type="entry name" value="DUF2201_N"/>
    <property type="match status" value="1"/>
</dbReference>
<evidence type="ECO:0000256" key="1">
    <source>
        <dbReference type="SAM" id="MobiDB-lite"/>
    </source>
</evidence>